<dbReference type="InterPro" id="IPR000061">
    <property type="entry name" value="Surp"/>
</dbReference>
<gene>
    <name evidence="7" type="ORF">EHS25_000451</name>
</gene>
<dbReference type="Pfam" id="PF00076">
    <property type="entry name" value="RRM_1"/>
    <property type="match status" value="1"/>
</dbReference>
<comment type="caution">
    <text evidence="7">The sequence shown here is derived from an EMBL/GenBank/DDBJ whole genome shotgun (WGS) entry which is preliminary data.</text>
</comment>
<feature type="domain" description="SURP motif" evidence="5">
    <location>
        <begin position="328"/>
        <end position="371"/>
    </location>
</feature>
<dbReference type="SMART" id="SM00582">
    <property type="entry name" value="RPR"/>
    <property type="match status" value="1"/>
</dbReference>
<proteinExistence type="predicted"/>
<feature type="region of interest" description="Disordered" evidence="3">
    <location>
        <begin position="137"/>
        <end position="162"/>
    </location>
</feature>
<dbReference type="InterPro" id="IPR035979">
    <property type="entry name" value="RBD_domain_sf"/>
</dbReference>
<feature type="domain" description="CID" evidence="6">
    <location>
        <begin position="416"/>
        <end position="564"/>
    </location>
</feature>
<dbReference type="EMBL" id="RSCD01000001">
    <property type="protein sequence ID" value="RSH95364.1"/>
    <property type="molecule type" value="Genomic_DNA"/>
</dbReference>
<evidence type="ECO:0000313" key="8">
    <source>
        <dbReference type="Proteomes" id="UP000279259"/>
    </source>
</evidence>
<dbReference type="PROSITE" id="PS50102">
    <property type="entry name" value="RRM"/>
    <property type="match status" value="1"/>
</dbReference>
<protein>
    <recommendedName>
        <fullName evidence="9">U2 snRNP-associated SURP domain-containing protein</fullName>
    </recommendedName>
</protein>
<keyword evidence="8" id="KW-1185">Reference proteome</keyword>
<dbReference type="SUPFAM" id="SSF54928">
    <property type="entry name" value="RNA-binding domain, RBD"/>
    <property type="match status" value="1"/>
</dbReference>
<evidence type="ECO:0000256" key="2">
    <source>
        <dbReference type="PROSITE-ProRule" id="PRU00176"/>
    </source>
</evidence>
<dbReference type="InterPro" id="IPR012677">
    <property type="entry name" value="Nucleotide-bd_a/b_plait_sf"/>
</dbReference>
<dbReference type="InterPro" id="IPR006569">
    <property type="entry name" value="CID_dom"/>
</dbReference>
<feature type="compositionally biased region" description="Low complexity" evidence="3">
    <location>
        <begin position="597"/>
        <end position="615"/>
    </location>
</feature>
<feature type="compositionally biased region" description="Acidic residues" evidence="3">
    <location>
        <begin position="634"/>
        <end position="670"/>
    </location>
</feature>
<dbReference type="InterPro" id="IPR000504">
    <property type="entry name" value="RRM_dom"/>
</dbReference>
<dbReference type="SMART" id="SM00360">
    <property type="entry name" value="RRM"/>
    <property type="match status" value="1"/>
</dbReference>
<feature type="compositionally biased region" description="Pro residues" evidence="3">
    <location>
        <begin position="145"/>
        <end position="155"/>
    </location>
</feature>
<evidence type="ECO:0000313" key="7">
    <source>
        <dbReference type="EMBL" id="RSH95364.1"/>
    </source>
</evidence>
<feature type="region of interest" description="Disordered" evidence="3">
    <location>
        <begin position="40"/>
        <end position="63"/>
    </location>
</feature>
<dbReference type="PANTHER" id="PTHR23140:SF0">
    <property type="entry name" value="U2 SNRNP-ASSOCIATED SURP MOTIF-CONTAINING PROTEIN"/>
    <property type="match status" value="1"/>
</dbReference>
<dbReference type="GO" id="GO:0006396">
    <property type="term" value="P:RNA processing"/>
    <property type="evidence" value="ECO:0007669"/>
    <property type="project" value="InterPro"/>
</dbReference>
<evidence type="ECO:0000259" key="4">
    <source>
        <dbReference type="PROSITE" id="PS50102"/>
    </source>
</evidence>
<dbReference type="OrthoDB" id="377209at2759"/>
<dbReference type="PANTHER" id="PTHR23140">
    <property type="entry name" value="RNA PROCESSING PROTEIN LD23810P"/>
    <property type="match status" value="1"/>
</dbReference>
<dbReference type="Gene3D" id="1.25.40.90">
    <property type="match status" value="1"/>
</dbReference>
<organism evidence="7 8">
    <name type="scientific">Saitozyma podzolica</name>
    <dbReference type="NCBI Taxonomy" id="1890683"/>
    <lineage>
        <taxon>Eukaryota</taxon>
        <taxon>Fungi</taxon>
        <taxon>Dikarya</taxon>
        <taxon>Basidiomycota</taxon>
        <taxon>Agaricomycotina</taxon>
        <taxon>Tremellomycetes</taxon>
        <taxon>Tremellales</taxon>
        <taxon>Trimorphomycetaceae</taxon>
        <taxon>Saitozyma</taxon>
    </lineage>
</organism>
<dbReference type="InterPro" id="IPR051485">
    <property type="entry name" value="SR-CTD_assoc_factor"/>
</dbReference>
<feature type="compositionally biased region" description="Basic and acidic residues" evidence="3">
    <location>
        <begin position="48"/>
        <end position="62"/>
    </location>
</feature>
<feature type="domain" description="RRM" evidence="4">
    <location>
        <begin position="229"/>
        <end position="313"/>
    </location>
</feature>
<dbReference type="STRING" id="1890683.A0A427YW57"/>
<dbReference type="SUPFAM" id="SSF109905">
    <property type="entry name" value="Surp module (SWAP domain)"/>
    <property type="match status" value="1"/>
</dbReference>
<dbReference type="InterPro" id="IPR035967">
    <property type="entry name" value="SWAP/Surp_sf"/>
</dbReference>
<dbReference type="Gene3D" id="1.10.10.790">
    <property type="entry name" value="Surp module"/>
    <property type="match status" value="1"/>
</dbReference>
<evidence type="ECO:0008006" key="9">
    <source>
        <dbReference type="Google" id="ProtNLM"/>
    </source>
</evidence>
<dbReference type="GO" id="GO:0003723">
    <property type="term" value="F:RNA binding"/>
    <property type="evidence" value="ECO:0007669"/>
    <property type="project" value="UniProtKB-UniRule"/>
</dbReference>
<feature type="compositionally biased region" description="Basic and acidic residues" evidence="3">
    <location>
        <begin position="586"/>
        <end position="596"/>
    </location>
</feature>
<keyword evidence="1 2" id="KW-0694">RNA-binding</keyword>
<dbReference type="SMART" id="SM00648">
    <property type="entry name" value="SWAP"/>
    <property type="match status" value="1"/>
</dbReference>
<accession>A0A427YW57</accession>
<evidence type="ECO:0000259" key="5">
    <source>
        <dbReference type="PROSITE" id="PS50128"/>
    </source>
</evidence>
<evidence type="ECO:0000256" key="1">
    <source>
        <dbReference type="ARBA" id="ARBA00022884"/>
    </source>
</evidence>
<feature type="region of interest" description="Disordered" evidence="3">
    <location>
        <begin position="583"/>
        <end position="670"/>
    </location>
</feature>
<dbReference type="Proteomes" id="UP000279259">
    <property type="component" value="Unassembled WGS sequence"/>
</dbReference>
<evidence type="ECO:0000259" key="6">
    <source>
        <dbReference type="PROSITE" id="PS51391"/>
    </source>
</evidence>
<dbReference type="PROSITE" id="PS51391">
    <property type="entry name" value="CID"/>
    <property type="match status" value="1"/>
</dbReference>
<dbReference type="Gene3D" id="3.30.70.330">
    <property type="match status" value="1"/>
</dbReference>
<dbReference type="Pfam" id="PF04818">
    <property type="entry name" value="CID"/>
    <property type="match status" value="1"/>
</dbReference>
<reference evidence="7 8" key="1">
    <citation type="submission" date="2018-11" db="EMBL/GenBank/DDBJ databases">
        <title>Genome sequence of Saitozyma podzolica DSM 27192.</title>
        <authorList>
            <person name="Aliyu H."/>
            <person name="Gorte O."/>
            <person name="Ochsenreither K."/>
        </authorList>
    </citation>
    <scope>NUCLEOTIDE SEQUENCE [LARGE SCALE GENOMIC DNA]</scope>
    <source>
        <strain evidence="7 8">DSM 27192</strain>
    </source>
</reference>
<feature type="region of interest" description="Disordered" evidence="3">
    <location>
        <begin position="1"/>
        <end position="22"/>
    </location>
</feature>
<evidence type="ECO:0000256" key="3">
    <source>
        <dbReference type="SAM" id="MobiDB-lite"/>
    </source>
</evidence>
<name>A0A427YW57_9TREE</name>
<dbReference type="PROSITE" id="PS50128">
    <property type="entry name" value="SURP"/>
    <property type="match status" value="1"/>
</dbReference>
<dbReference type="Pfam" id="PF01805">
    <property type="entry name" value="Surp"/>
    <property type="match status" value="1"/>
</dbReference>
<dbReference type="SUPFAM" id="SSF48464">
    <property type="entry name" value="ENTH/VHS domain"/>
    <property type="match status" value="1"/>
</dbReference>
<dbReference type="GO" id="GO:0005634">
    <property type="term" value="C:nucleus"/>
    <property type="evidence" value="ECO:0007669"/>
    <property type="project" value="TreeGrafter"/>
</dbReference>
<sequence>MSRRLDLSQFRGDDSEEEAESFVPKRHFALNELKTKTFSHGITKKSKKDLEREAEERKRKEEEEALALVNKEMEEVFAASGSGPTVGGMGGFGRRPAGPGGGFVRAGGATYVAPTGPPAGPAAMAMPPRGPMAMGYGRPLRAGPPKAPSPPPSAGPKPKGKRAMDAFLQEIKSNQQLREDRLGSMAKSACSGLGVRRMLTTAVEGSSVTALAAWEHAPAARALAEAETTNLFISNLPQNISEESLGLFFAKHGPVGTVKIMWPRGDDEAARRGRAGLTGFVSYMTRKDAEKAVEHLDGLDWGGNVIRVVFSKPVPMPLKALYAEQEKFVAAVANRVRDHGSQFEDVLRQREKDNPKFAFLFNEELPEYHLYKYSVNSRYRFPTPPPDAFDDEGYASIYSSDSAEESEKERTSKGKLGKLARRRFEAMLRVLSGKRSEIARAMEFAMTHAEAADEVAEIVCQSLRLDGTPVPRKIARLHLVSDVLHNSASPMPNVWKYRLAFERRLPEIFAHLSVVYQSLLAYSGRISADIFRQQVGAVLEIWERWIVFTQDVGEHLRGLLDGSLKLETEEEKAAKKAAAESAVQLDEAKREEEPSKFKTSGFKSSFKPMGATSTAPPAPSPANDHVDGEPIQVDNEDLDGEVIDDVDGEAMDEDLDGEAIDEDVDGEAMA</sequence>
<dbReference type="InterPro" id="IPR008942">
    <property type="entry name" value="ENTH_VHS"/>
</dbReference>
<dbReference type="AlphaFoldDB" id="A0A427YW57"/>